<comment type="caution">
    <text evidence="2">The sequence shown here is derived from an EMBL/GenBank/DDBJ whole genome shotgun (WGS) entry which is preliminary data.</text>
</comment>
<dbReference type="InterPro" id="IPR024654">
    <property type="entry name" value="Calcineurin-like_PHP_lpxH"/>
</dbReference>
<name>A0A644W3D6_9ZZZZ</name>
<dbReference type="NCBIfam" id="TIGR00040">
    <property type="entry name" value="yfcE"/>
    <property type="match status" value="1"/>
</dbReference>
<dbReference type="Pfam" id="PF12850">
    <property type="entry name" value="Metallophos_2"/>
    <property type="match status" value="1"/>
</dbReference>
<accession>A0A644W3D6</accession>
<proteinExistence type="predicted"/>
<organism evidence="2">
    <name type="scientific">bioreactor metagenome</name>
    <dbReference type="NCBI Taxonomy" id="1076179"/>
    <lineage>
        <taxon>unclassified sequences</taxon>
        <taxon>metagenomes</taxon>
        <taxon>ecological metagenomes</taxon>
    </lineage>
</organism>
<sequence>MPKIGLLSDTHGSLPEAVNTFFAGCDEIWHAGDIGNLSVLKELSAIASVRAVYGNIDGHDVRSVARDHTFFVSGGKRVLMKHIGGRPGAYTPETREQIAKLKPDIFVCGHSHILLIQFNKKYNLLHLNPGAAGNNGFHKMITMLRFEINDGNIVNMEIWEKPRKTII</sequence>
<dbReference type="AlphaFoldDB" id="A0A644W3D6"/>
<dbReference type="EMBL" id="VSSQ01000586">
    <property type="protein sequence ID" value="MPL98036.1"/>
    <property type="molecule type" value="Genomic_DNA"/>
</dbReference>
<dbReference type="SUPFAM" id="SSF56300">
    <property type="entry name" value="Metallo-dependent phosphatases"/>
    <property type="match status" value="1"/>
</dbReference>
<dbReference type="InterPro" id="IPR000979">
    <property type="entry name" value="Phosphodiesterase_MJ0936/Vps29"/>
</dbReference>
<evidence type="ECO:0000259" key="1">
    <source>
        <dbReference type="Pfam" id="PF12850"/>
    </source>
</evidence>
<reference evidence="2" key="1">
    <citation type="submission" date="2019-08" db="EMBL/GenBank/DDBJ databases">
        <authorList>
            <person name="Kucharzyk K."/>
            <person name="Murdoch R.W."/>
            <person name="Higgins S."/>
            <person name="Loffler F."/>
        </authorList>
    </citation>
    <scope>NUCLEOTIDE SEQUENCE</scope>
</reference>
<gene>
    <name evidence="2" type="ORF">SDC9_44234</name>
</gene>
<feature type="domain" description="Calcineurin-like phosphoesterase" evidence="1">
    <location>
        <begin position="3"/>
        <end position="150"/>
    </location>
</feature>
<evidence type="ECO:0000313" key="2">
    <source>
        <dbReference type="EMBL" id="MPL98036.1"/>
    </source>
</evidence>
<protein>
    <recommendedName>
        <fullName evidence="1">Calcineurin-like phosphoesterase domain-containing protein</fullName>
    </recommendedName>
</protein>
<dbReference type="Gene3D" id="3.60.21.10">
    <property type="match status" value="1"/>
</dbReference>
<dbReference type="InterPro" id="IPR029052">
    <property type="entry name" value="Metallo-depent_PP-like"/>
</dbReference>